<accession>I3UZD6</accession>
<reference evidence="1 2" key="1">
    <citation type="journal article" date="2012" name="J. Bacteriol.">
        <title>Complete Genome Sequence of the Naphthalene-Degrading Pseudomonas putida Strain ND6.</title>
        <authorList>
            <person name="Li S."/>
            <person name="Zhao H."/>
            <person name="Li Y."/>
            <person name="Niu S."/>
            <person name="Cai B."/>
        </authorList>
    </citation>
    <scope>NUCLEOTIDE SEQUENCE [LARGE SCALE GENOMIC DNA]</scope>
    <source>
        <strain evidence="1 2">ND6</strain>
    </source>
</reference>
<dbReference type="EMBL" id="CP003588">
    <property type="protein sequence ID" value="AFK70857.1"/>
    <property type="molecule type" value="Genomic_DNA"/>
</dbReference>
<dbReference type="HOGENOM" id="CLU_3065239_0_0_6"/>
<dbReference type="AlphaFoldDB" id="I3UZD6"/>
<evidence type="ECO:0000313" key="1">
    <source>
        <dbReference type="EMBL" id="AFK70857.1"/>
    </source>
</evidence>
<dbReference type="Proteomes" id="UP000005268">
    <property type="component" value="Chromosome"/>
</dbReference>
<organism evidence="1 2">
    <name type="scientific">Pseudomonas putida ND6</name>
    <dbReference type="NCBI Taxonomy" id="231023"/>
    <lineage>
        <taxon>Bacteria</taxon>
        <taxon>Pseudomonadati</taxon>
        <taxon>Pseudomonadota</taxon>
        <taxon>Gammaproteobacteria</taxon>
        <taxon>Pseudomonadales</taxon>
        <taxon>Pseudomonadaceae</taxon>
        <taxon>Pseudomonas</taxon>
    </lineage>
</organism>
<proteinExistence type="predicted"/>
<gene>
    <name evidence="1" type="ORF">YSA_07573</name>
</gene>
<dbReference type="KEGG" id="ppi:YSA_07573"/>
<sequence>MLRLLTIFRGHIGHVRFPFAALALLPDSAAPLVSLRRPAFAAHITDGRKVEAL</sequence>
<dbReference type="PATRIC" id="fig|231023.4.peg.3637"/>
<evidence type="ECO:0000313" key="2">
    <source>
        <dbReference type="Proteomes" id="UP000005268"/>
    </source>
</evidence>
<protein>
    <submittedName>
        <fullName evidence="1">Uncharacterized protein</fullName>
    </submittedName>
</protein>
<name>I3UZD6_PSEPU</name>